<keyword evidence="1" id="KW-0560">Oxidoreductase</keyword>
<accession>A0A812E0I2</accession>
<dbReference type="GO" id="GO:0005739">
    <property type="term" value="C:mitochondrion"/>
    <property type="evidence" value="ECO:0007669"/>
    <property type="project" value="TreeGrafter"/>
</dbReference>
<gene>
    <name evidence="5" type="ORF">SPHA_62475</name>
</gene>
<dbReference type="InterPro" id="IPR052128">
    <property type="entry name" value="Oxidoreductase_NAD-binding"/>
</dbReference>
<evidence type="ECO:0000313" key="6">
    <source>
        <dbReference type="Proteomes" id="UP000597762"/>
    </source>
</evidence>
<dbReference type="OrthoDB" id="436496at2759"/>
<dbReference type="PANTHER" id="PTHR46505">
    <property type="entry name" value="OXIDOREDUCTASE NAD-BINDING DOMAIN-CONTAINING PROTEIN 1"/>
    <property type="match status" value="1"/>
</dbReference>
<dbReference type="InterPro" id="IPR017938">
    <property type="entry name" value="Riboflavin_synthase-like_b-brl"/>
</dbReference>
<protein>
    <recommendedName>
        <fullName evidence="3">Oxidoreductase NAD-binding domain-containing protein 1</fullName>
    </recommendedName>
</protein>
<reference evidence="5" key="1">
    <citation type="submission" date="2021-01" db="EMBL/GenBank/DDBJ databases">
        <authorList>
            <person name="Li R."/>
            <person name="Bekaert M."/>
        </authorList>
    </citation>
    <scope>NUCLEOTIDE SEQUENCE</scope>
    <source>
        <strain evidence="5">Farmed</strain>
    </source>
</reference>
<proteinExistence type="predicted"/>
<dbReference type="PANTHER" id="PTHR46505:SF1">
    <property type="entry name" value="OXIDOREDUCTASE NAD-BINDING DOMAIN-CONTAINING PROTEIN 1"/>
    <property type="match status" value="1"/>
</dbReference>
<dbReference type="Gene3D" id="3.40.50.80">
    <property type="entry name" value="Nucleotide-binding domain of ferredoxin-NADP reductase (FNR) module"/>
    <property type="match status" value="1"/>
</dbReference>
<dbReference type="Pfam" id="PF00175">
    <property type="entry name" value="NAD_binding_1"/>
    <property type="match status" value="1"/>
</dbReference>
<dbReference type="SUPFAM" id="SSF63380">
    <property type="entry name" value="Riboflavin synthase domain-like"/>
    <property type="match status" value="1"/>
</dbReference>
<dbReference type="SUPFAM" id="SSF52343">
    <property type="entry name" value="Ferredoxin reductase-like, C-terminal NADP-linked domain"/>
    <property type="match status" value="1"/>
</dbReference>
<dbReference type="AlphaFoldDB" id="A0A812E0I2"/>
<keyword evidence="2" id="KW-0520">NAD</keyword>
<dbReference type="InterPro" id="IPR017927">
    <property type="entry name" value="FAD-bd_FR_type"/>
</dbReference>
<feature type="domain" description="FAD-binding FR-type" evidence="4">
    <location>
        <begin position="21"/>
        <end position="125"/>
    </location>
</feature>
<evidence type="ECO:0000256" key="3">
    <source>
        <dbReference type="ARBA" id="ARBA00040516"/>
    </source>
</evidence>
<dbReference type="CDD" id="cd00322">
    <property type="entry name" value="FNR_like"/>
    <property type="match status" value="1"/>
</dbReference>
<dbReference type="InterPro" id="IPR039261">
    <property type="entry name" value="FNR_nucleotide-bd"/>
</dbReference>
<organism evidence="5 6">
    <name type="scientific">Acanthosepion pharaonis</name>
    <name type="common">Pharaoh cuttlefish</name>
    <name type="synonym">Sepia pharaonis</name>
    <dbReference type="NCBI Taxonomy" id="158019"/>
    <lineage>
        <taxon>Eukaryota</taxon>
        <taxon>Metazoa</taxon>
        <taxon>Spiralia</taxon>
        <taxon>Lophotrochozoa</taxon>
        <taxon>Mollusca</taxon>
        <taxon>Cephalopoda</taxon>
        <taxon>Coleoidea</taxon>
        <taxon>Decapodiformes</taxon>
        <taxon>Sepiida</taxon>
        <taxon>Sepiina</taxon>
        <taxon>Sepiidae</taxon>
        <taxon>Acanthosepion</taxon>
    </lineage>
</organism>
<dbReference type="GO" id="GO:0016491">
    <property type="term" value="F:oxidoreductase activity"/>
    <property type="evidence" value="ECO:0007669"/>
    <property type="project" value="UniProtKB-KW"/>
</dbReference>
<evidence type="ECO:0000259" key="4">
    <source>
        <dbReference type="PROSITE" id="PS51384"/>
    </source>
</evidence>
<evidence type="ECO:0000313" key="5">
    <source>
        <dbReference type="EMBL" id="CAE1310998.1"/>
    </source>
</evidence>
<dbReference type="EMBL" id="CAHIKZ030004471">
    <property type="protein sequence ID" value="CAE1310998.1"/>
    <property type="molecule type" value="Genomic_DNA"/>
</dbReference>
<evidence type="ECO:0000256" key="1">
    <source>
        <dbReference type="ARBA" id="ARBA00023002"/>
    </source>
</evidence>
<dbReference type="PROSITE" id="PS51384">
    <property type="entry name" value="FAD_FR"/>
    <property type="match status" value="1"/>
</dbReference>
<name>A0A812E0I2_ACAPH</name>
<evidence type="ECO:0000256" key="2">
    <source>
        <dbReference type="ARBA" id="ARBA00023027"/>
    </source>
</evidence>
<dbReference type="InterPro" id="IPR001433">
    <property type="entry name" value="OxRdtase_FAD/NAD-bd"/>
</dbReference>
<sequence>MLTSFHSESSSKSNPSERRTIVDCPATVTEIWDMTPTVKSLNLFVNQYQFLDYKAGQWLEFKIPELKRMGSFTMCTSPLKFKKTGNIQLAVKYSDHKPTAWVHTNCKVGHQITISFGGDFHYNPTVDDPTHDLLLIGGGIGVNPLFCIMNLIADYNVMNKENNSRCYQPGNVQLLYSVRTVNDIQFKDNLEKLENENENISCKFFVTKEKPNDKNIINRRINSEDIKEALQKLDRGNCYIYICAPGEMMDDMEEILEDMEFDSSKIRTGRWW</sequence>
<dbReference type="Gene3D" id="2.40.30.10">
    <property type="entry name" value="Translation factors"/>
    <property type="match status" value="1"/>
</dbReference>
<dbReference type="Proteomes" id="UP000597762">
    <property type="component" value="Unassembled WGS sequence"/>
</dbReference>
<keyword evidence="6" id="KW-1185">Reference proteome</keyword>
<comment type="caution">
    <text evidence="5">The sequence shown here is derived from an EMBL/GenBank/DDBJ whole genome shotgun (WGS) entry which is preliminary data.</text>
</comment>